<evidence type="ECO:0000256" key="1">
    <source>
        <dbReference type="SAM" id="MobiDB-lite"/>
    </source>
</evidence>
<protein>
    <submittedName>
        <fullName evidence="2">Uncharacterized protein</fullName>
    </submittedName>
</protein>
<keyword evidence="3" id="KW-1185">Reference proteome</keyword>
<sequence length="681" mass="76217">MNSWKFQRASCSLPSQQWGYKGNSLLRNNAGSTPTIGGINTASKPSIPTQNNTKPQLNNEKHNTNHHYNKQNNICIKRMASSNDSIDLRVPGRVGCPILPPFPVENRFDRSKELDPDKFLEINGSVYDVLKNYSESIVNGYSIFSSFRVNPGVAADPDHLTLVIVANSKYEDKYEADWVEAVKKIRKVLQDEYELNWNVELIAKQLVYDVVKSFLIPETEHDLIQGWNKARPDFVAKIEEHDWIKVDVMNRGYNQHEARPTIVVSARDAGSDVWWNSTLPALHQVLKTHNLPPNVQIELRFLQGLSLMATDGQGTEPSFQVRENFYEDDMDMGTSCSTSQSNASGTLGGRIQLKTKSSVLDLGLTAYHVLKDGFCEREDFSGPFPPDDNLSYGKVVSPSDGDHTTTLSYLQEKLQEQRVKEASYNYLDYITSDQITSNESSWLSKLQHQKAIYMIRALEASVTIANGCDREVGQIFSASGFTTRDNPRFEGLPGSSNQHKDWALDWCLFHVGKPISCELKDVPSTAHNILGTQNNPARVTQYCTIDPNKNYKVMKRGRTSGWTQGTISKADSIICTKAFPKPKTPTNVRRNFEDGRFGKFVSVHTILHESFTKPFLEPGDSGSFVLLDEPSNNNDVTVAGLAFAADNYVCASYMIPFDLIVEDIEEVTGGKVIEPRCAGTV</sequence>
<dbReference type="OrthoDB" id="5351220at2759"/>
<feature type="compositionally biased region" description="Polar residues" evidence="1">
    <location>
        <begin position="31"/>
        <end position="58"/>
    </location>
</feature>
<name>A0A2T2NHJ1_CORCC</name>
<feature type="region of interest" description="Disordered" evidence="1">
    <location>
        <begin position="31"/>
        <end position="67"/>
    </location>
</feature>
<evidence type="ECO:0000313" key="3">
    <source>
        <dbReference type="Proteomes" id="UP000240883"/>
    </source>
</evidence>
<dbReference type="AlphaFoldDB" id="A0A2T2NHJ1"/>
<accession>A0A2T2NHJ1</accession>
<reference evidence="2 3" key="1">
    <citation type="journal article" date="2018" name="Front. Microbiol.">
        <title>Genome-Wide Analysis of Corynespora cassiicola Leaf Fall Disease Putative Effectors.</title>
        <authorList>
            <person name="Lopez D."/>
            <person name="Ribeiro S."/>
            <person name="Label P."/>
            <person name="Fumanal B."/>
            <person name="Venisse J.S."/>
            <person name="Kohler A."/>
            <person name="de Oliveira R.R."/>
            <person name="Labutti K."/>
            <person name="Lipzen A."/>
            <person name="Lail K."/>
            <person name="Bauer D."/>
            <person name="Ohm R.A."/>
            <person name="Barry K.W."/>
            <person name="Spatafora J."/>
            <person name="Grigoriev I.V."/>
            <person name="Martin F.M."/>
            <person name="Pujade-Renaud V."/>
        </authorList>
    </citation>
    <scope>NUCLEOTIDE SEQUENCE [LARGE SCALE GENOMIC DNA]</scope>
    <source>
        <strain evidence="2 3">Philippines</strain>
    </source>
</reference>
<organism evidence="2 3">
    <name type="scientific">Corynespora cassiicola Philippines</name>
    <dbReference type="NCBI Taxonomy" id="1448308"/>
    <lineage>
        <taxon>Eukaryota</taxon>
        <taxon>Fungi</taxon>
        <taxon>Dikarya</taxon>
        <taxon>Ascomycota</taxon>
        <taxon>Pezizomycotina</taxon>
        <taxon>Dothideomycetes</taxon>
        <taxon>Pleosporomycetidae</taxon>
        <taxon>Pleosporales</taxon>
        <taxon>Corynesporascaceae</taxon>
        <taxon>Corynespora</taxon>
    </lineage>
</organism>
<evidence type="ECO:0000313" key="2">
    <source>
        <dbReference type="EMBL" id="PSN64905.1"/>
    </source>
</evidence>
<proteinExistence type="predicted"/>
<gene>
    <name evidence="2" type="ORF">BS50DRAFT_635746</name>
</gene>
<dbReference type="Proteomes" id="UP000240883">
    <property type="component" value="Unassembled WGS sequence"/>
</dbReference>
<dbReference type="EMBL" id="KZ678137">
    <property type="protein sequence ID" value="PSN64905.1"/>
    <property type="molecule type" value="Genomic_DNA"/>
</dbReference>
<dbReference type="STRING" id="1448308.A0A2T2NHJ1"/>